<dbReference type="SUPFAM" id="SSF52768">
    <property type="entry name" value="Arginase/deacetylase"/>
    <property type="match status" value="1"/>
</dbReference>
<dbReference type="PROSITE" id="PS51409">
    <property type="entry name" value="ARGINASE_2"/>
    <property type="match status" value="1"/>
</dbReference>
<protein>
    <submittedName>
        <fullName evidence="5">Agmatinase family protein</fullName>
    </submittedName>
</protein>
<keyword evidence="3 4" id="KW-0378">Hydrolase</keyword>
<evidence type="ECO:0000256" key="4">
    <source>
        <dbReference type="RuleBase" id="RU003684"/>
    </source>
</evidence>
<dbReference type="PIRSF" id="PIRSF036979">
    <property type="entry name" value="Arginase"/>
    <property type="match status" value="1"/>
</dbReference>
<comment type="caution">
    <text evidence="5">The sequence shown here is derived from an EMBL/GenBank/DDBJ whole genome shotgun (WGS) entry which is preliminary data.</text>
</comment>
<keyword evidence="2" id="KW-0479">Metal-binding</keyword>
<dbReference type="PANTHER" id="PTHR11358">
    <property type="entry name" value="ARGINASE/AGMATINASE"/>
    <property type="match status" value="1"/>
</dbReference>
<evidence type="ECO:0000256" key="1">
    <source>
        <dbReference type="ARBA" id="ARBA00009227"/>
    </source>
</evidence>
<dbReference type="EMBL" id="JBHSHC010000157">
    <property type="protein sequence ID" value="MFC4770227.1"/>
    <property type="molecule type" value="Genomic_DNA"/>
</dbReference>
<gene>
    <name evidence="5" type="ORF">ACFO8Q_23400</name>
</gene>
<dbReference type="RefSeq" id="WP_380029634.1">
    <property type="nucleotide sequence ID" value="NZ_JBHSHC010000157.1"/>
</dbReference>
<evidence type="ECO:0000256" key="2">
    <source>
        <dbReference type="ARBA" id="ARBA00022723"/>
    </source>
</evidence>
<accession>A0ABV9Q9L2</accession>
<name>A0ABV9Q9L2_9BACL</name>
<keyword evidence="6" id="KW-1185">Reference proteome</keyword>
<evidence type="ECO:0000256" key="3">
    <source>
        <dbReference type="ARBA" id="ARBA00022801"/>
    </source>
</evidence>
<dbReference type="PRINTS" id="PR00116">
    <property type="entry name" value="ARGINASE"/>
</dbReference>
<dbReference type="PROSITE" id="PS01053">
    <property type="entry name" value="ARGINASE_1"/>
    <property type="match status" value="1"/>
</dbReference>
<dbReference type="InterPro" id="IPR020855">
    <property type="entry name" value="Ureohydrolase_Mn_BS"/>
</dbReference>
<dbReference type="Proteomes" id="UP001596002">
    <property type="component" value="Unassembled WGS sequence"/>
</dbReference>
<comment type="similarity">
    <text evidence="1">Belongs to the arginase family. Agmatinase subfamily.</text>
</comment>
<proteinExistence type="inferred from homology"/>
<dbReference type="InterPro" id="IPR006035">
    <property type="entry name" value="Ureohydrolase"/>
</dbReference>
<reference evidence="6" key="1">
    <citation type="journal article" date="2019" name="Int. J. Syst. Evol. Microbiol.">
        <title>The Global Catalogue of Microorganisms (GCM) 10K type strain sequencing project: providing services to taxonomists for standard genome sequencing and annotation.</title>
        <authorList>
            <consortium name="The Broad Institute Genomics Platform"/>
            <consortium name="The Broad Institute Genome Sequencing Center for Infectious Disease"/>
            <person name="Wu L."/>
            <person name="Ma J."/>
        </authorList>
    </citation>
    <scope>NUCLEOTIDE SEQUENCE [LARGE SCALE GENOMIC DNA]</scope>
    <source>
        <strain evidence="6">WYCCWR 12678</strain>
    </source>
</reference>
<organism evidence="5 6">
    <name type="scientific">Effusibacillus consociatus</name>
    <dbReference type="NCBI Taxonomy" id="1117041"/>
    <lineage>
        <taxon>Bacteria</taxon>
        <taxon>Bacillati</taxon>
        <taxon>Bacillota</taxon>
        <taxon>Bacilli</taxon>
        <taxon>Bacillales</taxon>
        <taxon>Alicyclobacillaceae</taxon>
        <taxon>Effusibacillus</taxon>
    </lineage>
</organism>
<dbReference type="Gene3D" id="3.40.800.10">
    <property type="entry name" value="Ureohydrolase domain"/>
    <property type="match status" value="1"/>
</dbReference>
<dbReference type="CDD" id="cd09990">
    <property type="entry name" value="Agmatinase-like"/>
    <property type="match status" value="1"/>
</dbReference>
<dbReference type="Pfam" id="PF00491">
    <property type="entry name" value="Arginase"/>
    <property type="match status" value="1"/>
</dbReference>
<dbReference type="InterPro" id="IPR023696">
    <property type="entry name" value="Ureohydrolase_dom_sf"/>
</dbReference>
<dbReference type="PANTHER" id="PTHR11358:SF26">
    <property type="entry name" value="GUANIDINO ACID HYDROLASE, MITOCHONDRIAL"/>
    <property type="match status" value="1"/>
</dbReference>
<sequence length="321" mass="36454">MDIDKIRVVNDPTVKWISQNWGNKKELGADFVQFGFLGIPFDYAVSHRPGTRFGPQSILDVLNSYSLYCTDKRVSLQNTVFHDLGLVDIVHDLRQSYKNMENAVVQIPKEYIPIFLGGDHSITDPIIRGMQQRSAQNFGLIMFDTHFDFREPLTGKEHSGHWLRTLEDVIDYRNVAMIGIGAPIYSEYYMAELEKRGAKIWTVYELRKYGRESVIQEAINHVLKHTKGAYLSIDIDCIDQAFAPGCSVPNPNGLFAYEVMDSVFEICSSIPVVGMDINEVSPWYDPQENFTSHIAANIVMNFMAGVVKREIWQGMESAAVL</sequence>
<evidence type="ECO:0000313" key="6">
    <source>
        <dbReference type="Proteomes" id="UP001596002"/>
    </source>
</evidence>
<evidence type="ECO:0000313" key="5">
    <source>
        <dbReference type="EMBL" id="MFC4770227.1"/>
    </source>
</evidence>